<dbReference type="Gene3D" id="1.10.287.110">
    <property type="entry name" value="DnaJ domain"/>
    <property type="match status" value="1"/>
</dbReference>
<feature type="transmembrane region" description="Helical" evidence="2">
    <location>
        <begin position="133"/>
        <end position="154"/>
    </location>
</feature>
<dbReference type="InterPro" id="IPR011990">
    <property type="entry name" value="TPR-like_helical_dom_sf"/>
</dbReference>
<dbReference type="KEGG" id="pmet:G4Y79_07500"/>
<dbReference type="SMART" id="SM00271">
    <property type="entry name" value="DnaJ"/>
    <property type="match status" value="1"/>
</dbReference>
<keyword evidence="5" id="KW-1185">Reference proteome</keyword>
<dbReference type="PANTHER" id="PTHR24074">
    <property type="entry name" value="CO-CHAPERONE PROTEIN DJLA"/>
    <property type="match status" value="1"/>
</dbReference>
<organism evidence="4 5">
    <name type="scientific">Phototrophicus methaneseepsis</name>
    <dbReference type="NCBI Taxonomy" id="2710758"/>
    <lineage>
        <taxon>Bacteria</taxon>
        <taxon>Bacillati</taxon>
        <taxon>Chloroflexota</taxon>
        <taxon>Candidatus Thermofontia</taxon>
        <taxon>Phototrophicales</taxon>
        <taxon>Phototrophicaceae</taxon>
        <taxon>Phototrophicus</taxon>
    </lineage>
</organism>
<keyword evidence="2" id="KW-1133">Transmembrane helix</keyword>
<feature type="region of interest" description="Disordered" evidence="1">
    <location>
        <begin position="161"/>
        <end position="204"/>
    </location>
</feature>
<keyword evidence="2" id="KW-0812">Transmembrane</keyword>
<feature type="compositionally biased region" description="Polar residues" evidence="1">
    <location>
        <begin position="170"/>
        <end position="202"/>
    </location>
</feature>
<proteinExistence type="predicted"/>
<evidence type="ECO:0000259" key="3">
    <source>
        <dbReference type="PROSITE" id="PS50076"/>
    </source>
</evidence>
<evidence type="ECO:0000313" key="4">
    <source>
        <dbReference type="EMBL" id="QPC84209.1"/>
    </source>
</evidence>
<keyword evidence="2" id="KW-0472">Membrane</keyword>
<evidence type="ECO:0000313" key="5">
    <source>
        <dbReference type="Proteomes" id="UP000594468"/>
    </source>
</evidence>
<dbReference type="Pfam" id="PF00226">
    <property type="entry name" value="DnaJ"/>
    <property type="match status" value="1"/>
</dbReference>
<feature type="compositionally biased region" description="Polar residues" evidence="1">
    <location>
        <begin position="97"/>
        <end position="119"/>
    </location>
</feature>
<feature type="domain" description="J" evidence="3">
    <location>
        <begin position="5"/>
        <end position="90"/>
    </location>
</feature>
<feature type="region of interest" description="Disordered" evidence="1">
    <location>
        <begin position="85"/>
        <end position="128"/>
    </location>
</feature>
<dbReference type="InterPro" id="IPR036869">
    <property type="entry name" value="J_dom_sf"/>
</dbReference>
<dbReference type="CDD" id="cd06257">
    <property type="entry name" value="DnaJ"/>
    <property type="match status" value="1"/>
</dbReference>
<name>A0A7S8IG54_9CHLR</name>
<dbReference type="InterPro" id="IPR050817">
    <property type="entry name" value="DjlA_DnaK_co-chaperone"/>
</dbReference>
<dbReference type="PRINTS" id="PR00625">
    <property type="entry name" value="JDOMAIN"/>
</dbReference>
<dbReference type="AlphaFoldDB" id="A0A7S8IG54"/>
<dbReference type="Proteomes" id="UP000594468">
    <property type="component" value="Chromosome"/>
</dbReference>
<evidence type="ECO:0000256" key="1">
    <source>
        <dbReference type="SAM" id="MobiDB-lite"/>
    </source>
</evidence>
<dbReference type="Gene3D" id="1.25.40.10">
    <property type="entry name" value="Tetratricopeptide repeat domain"/>
    <property type="match status" value="1"/>
</dbReference>
<dbReference type="EMBL" id="CP062983">
    <property type="protein sequence ID" value="QPC84209.1"/>
    <property type="molecule type" value="Genomic_DNA"/>
</dbReference>
<dbReference type="SUPFAM" id="SSF46565">
    <property type="entry name" value="Chaperone J-domain"/>
    <property type="match status" value="1"/>
</dbReference>
<reference evidence="4 5" key="1">
    <citation type="submission" date="2020-02" db="EMBL/GenBank/DDBJ databases">
        <authorList>
            <person name="Zheng R.K."/>
            <person name="Sun C.M."/>
        </authorList>
    </citation>
    <scope>NUCLEOTIDE SEQUENCE [LARGE SCALE GENOMIC DNA]</scope>
    <source>
        <strain evidence="5">rifampicinis</strain>
    </source>
</reference>
<dbReference type="RefSeq" id="WP_195172273.1">
    <property type="nucleotide sequence ID" value="NZ_CP062983.1"/>
</dbReference>
<evidence type="ECO:0000256" key="2">
    <source>
        <dbReference type="SAM" id="Phobius"/>
    </source>
</evidence>
<accession>A0A7S8IG54</accession>
<gene>
    <name evidence="4" type="ORF">G4Y79_07500</name>
</gene>
<sequence>MADESHYDVLGVRPMADVEAIKRAYRDKVRQHHPDRFAGERARLQREGNDAAVREIDRKIAQAEKKTQQLNQAYAVLSDPVQRSNYDRSRGMFGRRSTPSSEASSGPYPNTNPFAGFQQQPPPRTPKNDKVPWVWFGGLIIVVFISLMMINAFLGGSSNAPTTDPAESASGPSARQLQSTESALQATRSARTQAIAQPTSTPLAPEDYVSSADAFMDLGFYELALDGYDEAFDAYRNDATIYLKRGQAYAGLAEGKPGDAADAALVNFRRALFLQPDLVDVYRERGLLYYALWRSSEDTAYAELARADLQQISEPDAAVTSALNQLNATS</sequence>
<dbReference type="PROSITE" id="PS50076">
    <property type="entry name" value="DNAJ_2"/>
    <property type="match status" value="1"/>
</dbReference>
<protein>
    <submittedName>
        <fullName evidence="4">DnaJ domain-containing protein</fullName>
    </submittedName>
</protein>
<dbReference type="InterPro" id="IPR001623">
    <property type="entry name" value="DnaJ_domain"/>
</dbReference>
<dbReference type="SUPFAM" id="SSF48452">
    <property type="entry name" value="TPR-like"/>
    <property type="match status" value="1"/>
</dbReference>